<dbReference type="AlphaFoldDB" id="A0A7J8F0J6"/>
<dbReference type="Proteomes" id="UP000593571">
    <property type="component" value="Unassembled WGS sequence"/>
</dbReference>
<proteinExistence type="predicted"/>
<comment type="caution">
    <text evidence="2">The sequence shown here is derived from an EMBL/GenBank/DDBJ whole genome shotgun (WGS) entry which is preliminary data.</text>
</comment>
<evidence type="ECO:0000313" key="3">
    <source>
        <dbReference type="Proteomes" id="UP000593571"/>
    </source>
</evidence>
<feature type="region of interest" description="Disordered" evidence="1">
    <location>
        <begin position="61"/>
        <end position="140"/>
    </location>
</feature>
<evidence type="ECO:0000313" key="2">
    <source>
        <dbReference type="EMBL" id="KAF6441146.1"/>
    </source>
</evidence>
<dbReference type="EMBL" id="JACASE010000008">
    <property type="protein sequence ID" value="KAF6441146.1"/>
    <property type="molecule type" value="Genomic_DNA"/>
</dbReference>
<name>A0A7J8F0J6_ROUAE</name>
<keyword evidence="3" id="KW-1185">Reference proteome</keyword>
<evidence type="ECO:0000256" key="1">
    <source>
        <dbReference type="SAM" id="MobiDB-lite"/>
    </source>
</evidence>
<organism evidence="2 3">
    <name type="scientific">Rousettus aegyptiacus</name>
    <name type="common">Egyptian fruit bat</name>
    <name type="synonym">Pteropus aegyptiacus</name>
    <dbReference type="NCBI Taxonomy" id="9407"/>
    <lineage>
        <taxon>Eukaryota</taxon>
        <taxon>Metazoa</taxon>
        <taxon>Chordata</taxon>
        <taxon>Craniata</taxon>
        <taxon>Vertebrata</taxon>
        <taxon>Euteleostomi</taxon>
        <taxon>Mammalia</taxon>
        <taxon>Eutheria</taxon>
        <taxon>Laurasiatheria</taxon>
        <taxon>Chiroptera</taxon>
        <taxon>Yinpterochiroptera</taxon>
        <taxon>Pteropodoidea</taxon>
        <taxon>Pteropodidae</taxon>
        <taxon>Rousettinae</taxon>
        <taxon>Rousettus</taxon>
    </lineage>
</organism>
<sequence length="157" mass="16529">MGVAHPQGAITCSPTLLRESVRMANPVLHGKSNVSLMKQKKEGCQSPRPCCGEMCPPAGPWALAAPQQTPGSPVPQSSSDHSPQGHAKPLRPWVPCDPNHPSAPLSLGRDPDSASTANSEIHRCWHHPRHVSPGSRSGPSPELSVLLGGCACSHQAR</sequence>
<reference evidence="2 3" key="1">
    <citation type="journal article" date="2020" name="Nature">
        <title>Six reference-quality genomes reveal evolution of bat adaptations.</title>
        <authorList>
            <person name="Jebb D."/>
            <person name="Huang Z."/>
            <person name="Pippel M."/>
            <person name="Hughes G.M."/>
            <person name="Lavrichenko K."/>
            <person name="Devanna P."/>
            <person name="Winkler S."/>
            <person name="Jermiin L.S."/>
            <person name="Skirmuntt E.C."/>
            <person name="Katzourakis A."/>
            <person name="Burkitt-Gray L."/>
            <person name="Ray D.A."/>
            <person name="Sullivan K.A.M."/>
            <person name="Roscito J.G."/>
            <person name="Kirilenko B.M."/>
            <person name="Davalos L.M."/>
            <person name="Corthals A.P."/>
            <person name="Power M.L."/>
            <person name="Jones G."/>
            <person name="Ransome R.D."/>
            <person name="Dechmann D.K.N."/>
            <person name="Locatelli A.G."/>
            <person name="Puechmaille S.J."/>
            <person name="Fedrigo O."/>
            <person name="Jarvis E.D."/>
            <person name="Hiller M."/>
            <person name="Vernes S.C."/>
            <person name="Myers E.W."/>
            <person name="Teeling E.C."/>
        </authorList>
    </citation>
    <scope>NUCLEOTIDE SEQUENCE [LARGE SCALE GENOMIC DNA]</scope>
    <source>
        <strain evidence="2">MRouAeg1</strain>
        <tissue evidence="2">Muscle</tissue>
    </source>
</reference>
<protein>
    <submittedName>
        <fullName evidence="2">Uncharacterized protein</fullName>
    </submittedName>
</protein>
<gene>
    <name evidence="2" type="ORF">HJG63_012305</name>
</gene>
<feature type="compositionally biased region" description="Polar residues" evidence="1">
    <location>
        <begin position="66"/>
        <end position="82"/>
    </location>
</feature>
<accession>A0A7J8F0J6</accession>